<sequence length="65" mass="8064">NFKNNYRSLYLRSKVLDFLKIGQHRRFLYFYKSIFLNWNFLLIRSNRLTPITPQETLKKIILKIK</sequence>
<dbReference type="AlphaFoldDB" id="A0A0K2VCX2"/>
<dbReference type="EMBL" id="HACA01030968">
    <property type="protein sequence ID" value="CDW48329.1"/>
    <property type="molecule type" value="Transcribed_RNA"/>
</dbReference>
<evidence type="ECO:0000313" key="1">
    <source>
        <dbReference type="EMBL" id="CDW48329.1"/>
    </source>
</evidence>
<feature type="non-terminal residue" evidence="1">
    <location>
        <position position="1"/>
    </location>
</feature>
<organism evidence="1">
    <name type="scientific">Lepeophtheirus salmonis</name>
    <name type="common">Salmon louse</name>
    <name type="synonym">Caligus salmonis</name>
    <dbReference type="NCBI Taxonomy" id="72036"/>
    <lineage>
        <taxon>Eukaryota</taxon>
        <taxon>Metazoa</taxon>
        <taxon>Ecdysozoa</taxon>
        <taxon>Arthropoda</taxon>
        <taxon>Crustacea</taxon>
        <taxon>Multicrustacea</taxon>
        <taxon>Hexanauplia</taxon>
        <taxon>Copepoda</taxon>
        <taxon>Siphonostomatoida</taxon>
        <taxon>Caligidae</taxon>
        <taxon>Lepeophtheirus</taxon>
    </lineage>
</organism>
<protein>
    <submittedName>
        <fullName evidence="1">Uncharacterized protein</fullName>
    </submittedName>
</protein>
<accession>A0A0K2VCX2</accession>
<reference evidence="1" key="1">
    <citation type="submission" date="2014-05" db="EMBL/GenBank/DDBJ databases">
        <authorList>
            <person name="Chronopoulou M."/>
        </authorList>
    </citation>
    <scope>NUCLEOTIDE SEQUENCE</scope>
    <source>
        <tissue evidence="1">Whole organism</tissue>
    </source>
</reference>
<proteinExistence type="predicted"/>
<name>A0A0K2VCX2_LEPSM</name>